<dbReference type="GO" id="GO:0042910">
    <property type="term" value="F:xenobiotic transmembrane transporter activity"/>
    <property type="evidence" value="ECO:0007669"/>
    <property type="project" value="InterPro"/>
</dbReference>
<organism evidence="11 14">
    <name type="scientific">Lachnotalea glycerini</name>
    <dbReference type="NCBI Taxonomy" id="1763509"/>
    <lineage>
        <taxon>Bacteria</taxon>
        <taxon>Bacillati</taxon>
        <taxon>Bacillota</taxon>
        <taxon>Clostridia</taxon>
        <taxon>Lachnospirales</taxon>
        <taxon>Lachnospiraceae</taxon>
        <taxon>Lachnotalea</taxon>
    </lineage>
</organism>
<evidence type="ECO:0000256" key="4">
    <source>
        <dbReference type="ARBA" id="ARBA00022448"/>
    </source>
</evidence>
<dbReference type="OrthoDB" id="305360at2"/>
<dbReference type="InterPro" id="IPR002528">
    <property type="entry name" value="MATE_fam"/>
</dbReference>
<keyword evidence="9" id="KW-0046">Antibiotic resistance</keyword>
<dbReference type="InterPro" id="IPR051327">
    <property type="entry name" value="MATE_MepA_subfamily"/>
</dbReference>
<dbReference type="Pfam" id="PF01554">
    <property type="entry name" value="MatE"/>
    <property type="match status" value="2"/>
</dbReference>
<evidence type="ECO:0000256" key="10">
    <source>
        <dbReference type="SAM" id="Phobius"/>
    </source>
</evidence>
<evidence type="ECO:0000256" key="9">
    <source>
        <dbReference type="ARBA" id="ARBA00023251"/>
    </source>
</evidence>
<evidence type="ECO:0000256" key="1">
    <source>
        <dbReference type="ARBA" id="ARBA00004651"/>
    </source>
</evidence>
<evidence type="ECO:0000313" key="12">
    <source>
        <dbReference type="EMBL" id="RDY29095.1"/>
    </source>
</evidence>
<dbReference type="InterPro" id="IPR045070">
    <property type="entry name" value="MATE_MepA-like"/>
</dbReference>
<accession>A0A255IID7</accession>
<keyword evidence="7 10" id="KW-1133">Transmembrane helix</keyword>
<dbReference type="GO" id="GO:0015297">
    <property type="term" value="F:antiporter activity"/>
    <property type="evidence" value="ECO:0007669"/>
    <property type="project" value="InterPro"/>
</dbReference>
<reference evidence="12 13" key="1">
    <citation type="journal article" date="2017" name="Genome Announc.">
        <title>Draft Genome Sequence of a Sporulating and Motile Strain of Lachnotalea glycerini Isolated from Water in Quebec City, Canada.</title>
        <authorList>
            <person name="Maheux A.F."/>
            <person name="Boudreau D.K."/>
            <person name="Berube E."/>
            <person name="Boissinot M."/>
            <person name="Raymond F."/>
            <person name="Brodeur S."/>
            <person name="Corbeil J."/>
            <person name="Isabel S."/>
            <person name="Omar R.F."/>
            <person name="Bergeron M.G."/>
        </authorList>
    </citation>
    <scope>NUCLEOTIDE SEQUENCE [LARGE SCALE GENOMIC DNA]</scope>
    <source>
        <strain evidence="12 13">CCRI-19302</strain>
    </source>
</reference>
<dbReference type="InterPro" id="IPR048279">
    <property type="entry name" value="MdtK-like"/>
</dbReference>
<keyword evidence="6 10" id="KW-0812">Transmembrane</keyword>
<reference evidence="12" key="3">
    <citation type="submission" date="2018-07" db="EMBL/GenBank/DDBJ databases">
        <authorList>
            <person name="Quirk P.G."/>
            <person name="Krulwich T.A."/>
        </authorList>
    </citation>
    <scope>NUCLEOTIDE SEQUENCE</scope>
    <source>
        <strain evidence="12">CCRI-19302</strain>
    </source>
</reference>
<evidence type="ECO:0000256" key="2">
    <source>
        <dbReference type="ARBA" id="ARBA00008417"/>
    </source>
</evidence>
<feature type="transmembrane region" description="Helical" evidence="10">
    <location>
        <begin position="92"/>
        <end position="114"/>
    </location>
</feature>
<keyword evidence="8 10" id="KW-0472">Membrane</keyword>
<dbReference type="GO" id="GO:0046677">
    <property type="term" value="P:response to antibiotic"/>
    <property type="evidence" value="ECO:0007669"/>
    <property type="project" value="UniProtKB-KW"/>
</dbReference>
<feature type="transmembrane region" description="Helical" evidence="10">
    <location>
        <begin position="54"/>
        <end position="80"/>
    </location>
</feature>
<reference evidence="11 14" key="2">
    <citation type="submission" date="2018-05" db="EMBL/GenBank/DDBJ databases">
        <title>Genomic Encyclopedia of Type Strains, Phase IV (KMG-IV): sequencing the most valuable type-strain genomes for metagenomic binning, comparative biology and taxonomic classification.</title>
        <authorList>
            <person name="Goeker M."/>
        </authorList>
    </citation>
    <scope>NUCLEOTIDE SEQUENCE [LARGE SCALE GENOMIC DNA]</scope>
    <source>
        <strain evidence="11 14">DSM 28816</strain>
    </source>
</reference>
<comment type="caution">
    <text evidence="11">The sequence shown here is derived from an EMBL/GenBank/DDBJ whole genome shotgun (WGS) entry which is preliminary data.</text>
</comment>
<proteinExistence type="inferred from homology"/>
<evidence type="ECO:0000256" key="5">
    <source>
        <dbReference type="ARBA" id="ARBA00022475"/>
    </source>
</evidence>
<dbReference type="Proteomes" id="UP000216411">
    <property type="component" value="Unassembled WGS sequence"/>
</dbReference>
<evidence type="ECO:0000313" key="14">
    <source>
        <dbReference type="Proteomes" id="UP000247523"/>
    </source>
</evidence>
<keyword evidence="5" id="KW-1003">Cell membrane</keyword>
<gene>
    <name evidence="11" type="ORF">C8E03_12120</name>
    <name evidence="12" type="ORF">CG710_018825</name>
</gene>
<keyword evidence="13" id="KW-1185">Reference proteome</keyword>
<feature type="transmembrane region" description="Helical" evidence="10">
    <location>
        <begin position="235"/>
        <end position="256"/>
    </location>
</feature>
<sequence length="451" mass="50060">MKTLDLLNDNIKTLFFKYLFPSISATMVTSIYILADTIMIGKGVGDNAVAGLNIILPMFSLFFGLGYLLGNGGAILMSVSLGMKDYKRAQQYYSTALLLAFLFSVLFTLLFAISFEPLIRLLGVTDTTYEYVSIYGKFLLYGIPFFIFSPFLQIFIRNDGAAKKAMSAVVTGGILNIILDYIFIFNFDWDMAGASLATVIGTFTTFLILCTHLFTKNNTLHFRFSSVSIKRVNAIIVNGLSAFFVEISAGIVIFAFNRQLLIYTGVAGITVYSILSNTAAVVSSLNNGIAQAAQPIISRNFGAGRKSRVQTTMKYGLFSAFTAGAILTITCFLFPNLVIHAFLNPTKEIYEMAMLAIRFYSFAFFTMAGNIFLNTYFQSVLRPKLALLISFLRGFILNLTFLYLLPLVFHVNGIWLTMPLTEVITLLIAFFLLKRLSLAAKNECKTNILNS</sequence>
<feature type="transmembrane region" description="Helical" evidence="10">
    <location>
        <begin position="168"/>
        <end position="187"/>
    </location>
</feature>
<feature type="transmembrane region" description="Helical" evidence="10">
    <location>
        <begin position="315"/>
        <end position="343"/>
    </location>
</feature>
<dbReference type="PIRSF" id="PIRSF006603">
    <property type="entry name" value="DinF"/>
    <property type="match status" value="1"/>
</dbReference>
<dbReference type="EMBL" id="QICS01000021">
    <property type="protein sequence ID" value="PXV84890.1"/>
    <property type="molecule type" value="Genomic_DNA"/>
</dbReference>
<protein>
    <recommendedName>
        <fullName evidence="3">Multidrug export protein MepA</fullName>
    </recommendedName>
</protein>
<evidence type="ECO:0000313" key="11">
    <source>
        <dbReference type="EMBL" id="PXV84890.1"/>
    </source>
</evidence>
<comment type="subcellular location">
    <subcellularLocation>
        <location evidence="1">Cell membrane</location>
        <topology evidence="1">Multi-pass membrane protein</topology>
    </subcellularLocation>
</comment>
<feature type="transmembrane region" description="Helical" evidence="10">
    <location>
        <begin position="385"/>
        <end position="408"/>
    </location>
</feature>
<evidence type="ECO:0000256" key="8">
    <source>
        <dbReference type="ARBA" id="ARBA00023136"/>
    </source>
</evidence>
<feature type="transmembrane region" description="Helical" evidence="10">
    <location>
        <begin position="193"/>
        <end position="214"/>
    </location>
</feature>
<dbReference type="PANTHER" id="PTHR43823:SF4">
    <property type="entry name" value="SPORULATION PROTEIN YKVU"/>
    <property type="match status" value="1"/>
</dbReference>
<feature type="transmembrane region" description="Helical" evidence="10">
    <location>
        <begin position="134"/>
        <end position="156"/>
    </location>
</feature>
<dbReference type="CDD" id="cd13143">
    <property type="entry name" value="MATE_MepA_like"/>
    <property type="match status" value="1"/>
</dbReference>
<dbReference type="Proteomes" id="UP000247523">
    <property type="component" value="Unassembled WGS sequence"/>
</dbReference>
<feature type="transmembrane region" description="Helical" evidence="10">
    <location>
        <begin position="355"/>
        <end position="373"/>
    </location>
</feature>
<comment type="similarity">
    <text evidence="2">Belongs to the multi antimicrobial extrusion (MATE) (TC 2.A.66.1) family. MepA subfamily.</text>
</comment>
<evidence type="ECO:0000313" key="13">
    <source>
        <dbReference type="Proteomes" id="UP000216411"/>
    </source>
</evidence>
<dbReference type="NCBIfam" id="TIGR00797">
    <property type="entry name" value="matE"/>
    <property type="match status" value="1"/>
</dbReference>
<feature type="transmembrane region" description="Helical" evidence="10">
    <location>
        <begin position="262"/>
        <end position="282"/>
    </location>
</feature>
<dbReference type="EMBL" id="NOKA02000072">
    <property type="protein sequence ID" value="RDY29095.1"/>
    <property type="molecule type" value="Genomic_DNA"/>
</dbReference>
<dbReference type="GO" id="GO:0005886">
    <property type="term" value="C:plasma membrane"/>
    <property type="evidence" value="ECO:0007669"/>
    <property type="project" value="UniProtKB-SubCell"/>
</dbReference>
<feature type="transmembrane region" description="Helical" evidence="10">
    <location>
        <begin position="414"/>
        <end position="433"/>
    </location>
</feature>
<feature type="transmembrane region" description="Helical" evidence="10">
    <location>
        <begin position="15"/>
        <end position="34"/>
    </location>
</feature>
<evidence type="ECO:0000256" key="6">
    <source>
        <dbReference type="ARBA" id="ARBA00022692"/>
    </source>
</evidence>
<evidence type="ECO:0000256" key="3">
    <source>
        <dbReference type="ARBA" id="ARBA00022106"/>
    </source>
</evidence>
<dbReference type="RefSeq" id="WP_094376952.1">
    <property type="nucleotide sequence ID" value="NZ_NOKA02000072.1"/>
</dbReference>
<name>A0A255IID7_9FIRM</name>
<evidence type="ECO:0000256" key="7">
    <source>
        <dbReference type="ARBA" id="ARBA00022989"/>
    </source>
</evidence>
<keyword evidence="4" id="KW-0813">Transport</keyword>
<dbReference type="PANTHER" id="PTHR43823">
    <property type="entry name" value="SPORULATION PROTEIN YKVU"/>
    <property type="match status" value="1"/>
</dbReference>
<dbReference type="AlphaFoldDB" id="A0A255IID7"/>